<dbReference type="SUPFAM" id="SSF51556">
    <property type="entry name" value="Metallo-dependent hydrolases"/>
    <property type="match status" value="1"/>
</dbReference>
<dbReference type="InterPro" id="IPR051466">
    <property type="entry name" value="D-amino_acid_metab_enzyme"/>
</dbReference>
<keyword evidence="4" id="KW-1185">Reference proteome</keyword>
<feature type="region of interest" description="Disordered" evidence="1">
    <location>
        <begin position="949"/>
        <end position="995"/>
    </location>
</feature>
<feature type="domain" description="Alanine racemase N-terminal" evidence="2">
    <location>
        <begin position="648"/>
        <end position="826"/>
    </location>
</feature>
<dbReference type="InterPro" id="IPR032466">
    <property type="entry name" value="Metal_Hydrolase"/>
</dbReference>
<dbReference type="Gene3D" id="3.20.20.10">
    <property type="entry name" value="Alanine racemase"/>
    <property type="match status" value="1"/>
</dbReference>
<dbReference type="InterPro" id="IPR011059">
    <property type="entry name" value="Metal-dep_hydrolase_composite"/>
</dbReference>
<gene>
    <name evidence="3" type="ORF">GCM10025864_27620</name>
</gene>
<comment type="caution">
    <text evidence="3">The sequence shown here is derived from an EMBL/GenBank/DDBJ whole genome shotgun (WGS) entry which is preliminary data.</text>
</comment>
<feature type="region of interest" description="Disordered" evidence="1">
    <location>
        <begin position="1"/>
        <end position="53"/>
    </location>
</feature>
<dbReference type="Proteomes" id="UP001157091">
    <property type="component" value="Unassembled WGS sequence"/>
</dbReference>
<dbReference type="InterPro" id="IPR029066">
    <property type="entry name" value="PLP-binding_barrel"/>
</dbReference>
<sequence>MSRPGRVLSGAGRGSRVFHPVTRSSRPPARPATTRDPLPAPSPTVSPSSTARPGSLLLRGVRVPSSEFPDGGPLVDVLVTAGLIREIAPTGSLDRRLLAAPEPVDVIEGRGRLLLPGLIDAHVHGEAAVFDPDVQLAMLRQGITTIVVGQDGIGFAPTPPDGDAFGFSTEYFRAINGAHPTFAGGTVKKLKATYAGLPLNVEVLAPHGTIRYAVTGADARPATDDEVAAMVALLERALDDGAVGMSTGLEYVPAAYADEAELVALARVCAARGVPHVSHMRGYEEKAGRAFAELVRIARASGVATHVSHYHGPAEELAGYVDDARASGLDVTFDSYPYLRGSSILSMVTLPTWLPIAEPDRTVALLRDPAVRERLRTEHFPGLADLWARVTMANVPGELRWTEGLALLDVAERLGLDAEDTALELLVSTRLQAGCVFAQPPTNSAGSVRALANHEAQLAGSDAIYAGGRPHPRGWGAFARFASEHVGAGDWSWADATWHLSTRAARRFGLAGRGEVRVGAVADLALVDPATVRDLATYEDPRTPAQGVDDVVVGGGTCWRVGRWSTDDPRDHRRNRRRHDGAPRSAAGAGRRRPTHQGAAPARRDGGRRADDRHRDGRRRPFGLPILTLQTGSLDHNVAVMATSVREAGEAAGAPGSVEHAPHVKTHMSAQIFARQLAAGAWGATVATPNQLRVVRDWGTRRVLLANELTDPDEIIWVRDDLERDEGAKLWLYVDSVEGLTMLSRGLAGASDDVRGRLGVLVEIGVPGGRTGVRSTADALGLARAVRSSGLTLRGVAGYEGSVAGESTPETRERVADYLRGLRDVAEQLVAEDLVTGGDVVVSAGGSAFVDVVLQVLPGPFPRAGRPRGTRRASSCARARTWSTTTATTRTWTRSPGCPARSRCAPRRRCGARSSRSRSPVWCSWASDGATSRTTSTCRARCGCVPAGTTAGRSARRSSSPARRSPTSTTSTSSCAWTSTRRASARRPCTCTPAT</sequence>
<dbReference type="Gene3D" id="3.20.20.140">
    <property type="entry name" value="Metal-dependent hydrolases"/>
    <property type="match status" value="2"/>
</dbReference>
<dbReference type="SUPFAM" id="SSF51419">
    <property type="entry name" value="PLP-binding barrel"/>
    <property type="match status" value="1"/>
</dbReference>
<protein>
    <recommendedName>
        <fullName evidence="2">Alanine racemase N-terminal domain-containing protein</fullName>
    </recommendedName>
</protein>
<evidence type="ECO:0000256" key="1">
    <source>
        <dbReference type="SAM" id="MobiDB-lite"/>
    </source>
</evidence>
<organism evidence="3 4">
    <name type="scientific">Luteimicrobium album</name>
    <dbReference type="NCBI Taxonomy" id="1054550"/>
    <lineage>
        <taxon>Bacteria</taxon>
        <taxon>Bacillati</taxon>
        <taxon>Actinomycetota</taxon>
        <taxon>Actinomycetes</taxon>
        <taxon>Micrococcales</taxon>
        <taxon>Luteimicrobium</taxon>
    </lineage>
</organism>
<dbReference type="PANTHER" id="PTHR28004:SF8">
    <property type="entry name" value="D-SERINE DEAMINASE"/>
    <property type="match status" value="1"/>
</dbReference>
<proteinExistence type="predicted"/>
<dbReference type="InterPro" id="IPR001608">
    <property type="entry name" value="Ala_racemase_N"/>
</dbReference>
<dbReference type="Pfam" id="PF01168">
    <property type="entry name" value="Ala_racemase_N"/>
    <property type="match status" value="1"/>
</dbReference>
<name>A0ABQ6I2K4_9MICO</name>
<dbReference type="EMBL" id="BSUK01000001">
    <property type="protein sequence ID" value="GMA25003.1"/>
    <property type="molecule type" value="Genomic_DNA"/>
</dbReference>
<dbReference type="PANTHER" id="PTHR28004">
    <property type="entry name" value="ZGC:162816-RELATED"/>
    <property type="match status" value="1"/>
</dbReference>
<accession>A0ABQ6I2K4</accession>
<feature type="compositionally biased region" description="Low complexity" evidence="1">
    <location>
        <begin position="20"/>
        <end position="37"/>
    </location>
</feature>
<feature type="compositionally biased region" description="Basic and acidic residues" evidence="1">
    <location>
        <begin position="602"/>
        <end position="615"/>
    </location>
</feature>
<reference evidence="4" key="1">
    <citation type="journal article" date="2019" name="Int. J. Syst. Evol. Microbiol.">
        <title>The Global Catalogue of Microorganisms (GCM) 10K type strain sequencing project: providing services to taxonomists for standard genome sequencing and annotation.</title>
        <authorList>
            <consortium name="The Broad Institute Genomics Platform"/>
            <consortium name="The Broad Institute Genome Sequencing Center for Infectious Disease"/>
            <person name="Wu L."/>
            <person name="Ma J."/>
        </authorList>
    </citation>
    <scope>NUCLEOTIDE SEQUENCE [LARGE SCALE GENOMIC DNA]</scope>
    <source>
        <strain evidence="4">NBRC 106348</strain>
    </source>
</reference>
<feature type="region of interest" description="Disordered" evidence="1">
    <location>
        <begin position="562"/>
        <end position="622"/>
    </location>
</feature>
<evidence type="ECO:0000259" key="2">
    <source>
        <dbReference type="Pfam" id="PF01168"/>
    </source>
</evidence>
<evidence type="ECO:0000313" key="4">
    <source>
        <dbReference type="Proteomes" id="UP001157091"/>
    </source>
</evidence>
<dbReference type="SUPFAM" id="SSF51338">
    <property type="entry name" value="Composite domain of metallo-dependent hydrolases"/>
    <property type="match status" value="1"/>
</dbReference>
<evidence type="ECO:0000313" key="3">
    <source>
        <dbReference type="EMBL" id="GMA25003.1"/>
    </source>
</evidence>